<organism evidence="6 7">
    <name type="scientific">Blautia hominis</name>
    <dbReference type="NCBI Taxonomy" id="2025493"/>
    <lineage>
        <taxon>Bacteria</taxon>
        <taxon>Bacillati</taxon>
        <taxon>Bacillota</taxon>
        <taxon>Clostridia</taxon>
        <taxon>Lachnospirales</taxon>
        <taxon>Lachnospiraceae</taxon>
        <taxon>Blautia</taxon>
    </lineage>
</organism>
<evidence type="ECO:0000256" key="1">
    <source>
        <dbReference type="ARBA" id="ARBA00004141"/>
    </source>
</evidence>
<name>A0ABQ0BK34_9FIRM</name>
<dbReference type="Proteomes" id="UP001600943">
    <property type="component" value="Unassembled WGS sequence"/>
</dbReference>
<protein>
    <submittedName>
        <fullName evidence="6">Energy-coupling factor transporter transmembrane component T</fullName>
    </submittedName>
</protein>
<accession>A0ABQ0BK34</accession>
<reference evidence="6 7" key="1">
    <citation type="submission" date="2024-04" db="EMBL/GenBank/DDBJ databases">
        <title>Defined microbial consortia suppress multidrug-resistant proinflammatory Enterobacteriaceae via ecological control.</title>
        <authorList>
            <person name="Furuichi M."/>
            <person name="Kawaguchi T."/>
            <person name="Pust M."/>
            <person name="Yasuma K."/>
            <person name="Plichta D."/>
            <person name="Hasegawa N."/>
            <person name="Ohya T."/>
            <person name="Bhattarai S."/>
            <person name="Sasajima S."/>
            <person name="Aoto Y."/>
            <person name="Tuganbaev T."/>
            <person name="Yaginuma M."/>
            <person name="Ueda M."/>
            <person name="Okahashi N."/>
            <person name="Amafuji K."/>
            <person name="Kiridooshi Y."/>
            <person name="Sugita K."/>
            <person name="Strazar M."/>
            <person name="Skelly A."/>
            <person name="Suda W."/>
            <person name="Hattori M."/>
            <person name="Nakamoto N."/>
            <person name="Caballero S."/>
            <person name="Norman J."/>
            <person name="Olle B."/>
            <person name="Tanoue T."/>
            <person name="Arita M."/>
            <person name="Bucci V."/>
            <person name="Atarashi K."/>
            <person name="Xavier R."/>
            <person name="Honda K."/>
        </authorList>
    </citation>
    <scope>NUCLEOTIDE SEQUENCE [LARGE SCALE GENOMIC DNA]</scope>
    <source>
        <strain evidence="7">k04-0078-D8-1</strain>
    </source>
</reference>
<keyword evidence="2 5" id="KW-0812">Transmembrane</keyword>
<keyword evidence="7" id="KW-1185">Reference proteome</keyword>
<comment type="subcellular location">
    <subcellularLocation>
        <location evidence="1">Membrane</location>
        <topology evidence="1">Multi-pass membrane protein</topology>
    </subcellularLocation>
</comment>
<sequence length="348" mass="39889">MNKRADAFSSCHPAVNFFYFITVLFVTMFLSHPVLLGISFFGATLYALRLKGWKTLVKFNLTFTLPAMIIVAFINPAFNHYGVTTLFYLKTGPVTLEAIVYGIVLSSMLFIAILWFTCYNEVMTTDKFVYLFGRVIPALSLVLSMVFRFVPKFSAHLKVIRNGQKCVGRDMSNGRLLQKIRYGITTLSILITWALENAIDTSDSMRARGYGLKGRSAFSIYYFDRRDTFITGFLGGLMGVSFLGFYIGFSFAQYDPVIKIGGIPLTPWSVITYLAWALFCSFPVLLGVWEDVRFKRLEKKMCLDRNIPWYMKEEEKTKRSAFSNEEVTFEEYMYGEKEMQGGFDCELH</sequence>
<evidence type="ECO:0000313" key="7">
    <source>
        <dbReference type="Proteomes" id="UP001600943"/>
    </source>
</evidence>
<keyword evidence="3 5" id="KW-1133">Transmembrane helix</keyword>
<proteinExistence type="predicted"/>
<feature type="transmembrane region" description="Helical" evidence="5">
    <location>
        <begin position="98"/>
        <end position="116"/>
    </location>
</feature>
<keyword evidence="4 5" id="KW-0472">Membrane</keyword>
<evidence type="ECO:0000313" key="6">
    <source>
        <dbReference type="EMBL" id="GAA6411820.1"/>
    </source>
</evidence>
<evidence type="ECO:0000256" key="2">
    <source>
        <dbReference type="ARBA" id="ARBA00022692"/>
    </source>
</evidence>
<feature type="transmembrane region" description="Helical" evidence="5">
    <location>
        <begin position="229"/>
        <end position="248"/>
    </location>
</feature>
<feature type="transmembrane region" description="Helical" evidence="5">
    <location>
        <begin position="180"/>
        <end position="199"/>
    </location>
</feature>
<evidence type="ECO:0000256" key="3">
    <source>
        <dbReference type="ARBA" id="ARBA00022989"/>
    </source>
</evidence>
<dbReference type="CDD" id="cd16914">
    <property type="entry name" value="EcfT"/>
    <property type="match status" value="1"/>
</dbReference>
<dbReference type="InterPro" id="IPR003339">
    <property type="entry name" value="ABC/ECF_trnsptr_transmembrane"/>
</dbReference>
<dbReference type="RefSeq" id="WP_095174486.1">
    <property type="nucleotide sequence ID" value="NZ_BAABYW010000002.1"/>
</dbReference>
<dbReference type="EMBL" id="BAABYW010000002">
    <property type="protein sequence ID" value="GAA6411820.1"/>
    <property type="molecule type" value="Genomic_DNA"/>
</dbReference>
<evidence type="ECO:0000256" key="5">
    <source>
        <dbReference type="SAM" id="Phobius"/>
    </source>
</evidence>
<feature type="transmembrane region" description="Helical" evidence="5">
    <location>
        <begin position="128"/>
        <end position="150"/>
    </location>
</feature>
<comment type="caution">
    <text evidence="6">The sequence shown here is derived from an EMBL/GenBank/DDBJ whole genome shotgun (WGS) entry which is preliminary data.</text>
</comment>
<feature type="transmembrane region" description="Helical" evidence="5">
    <location>
        <begin position="17"/>
        <end position="47"/>
    </location>
</feature>
<feature type="transmembrane region" description="Helical" evidence="5">
    <location>
        <begin position="268"/>
        <end position="289"/>
    </location>
</feature>
<evidence type="ECO:0000256" key="4">
    <source>
        <dbReference type="ARBA" id="ARBA00023136"/>
    </source>
</evidence>
<feature type="transmembrane region" description="Helical" evidence="5">
    <location>
        <begin position="59"/>
        <end position="78"/>
    </location>
</feature>
<gene>
    <name evidence="6" type="ORF">K040078D81_59370</name>
</gene>